<dbReference type="Proteomes" id="UP000199729">
    <property type="component" value="Chromosome"/>
</dbReference>
<proteinExistence type="predicted"/>
<reference evidence="1 2" key="1">
    <citation type="submission" date="2017-07" db="EMBL/GenBank/DDBJ databases">
        <title>Complete Genome Sequence of the cosmetic ferment Vitreoscilla filiformis (ATCC15551).</title>
        <authorList>
            <person name="Contreras S."/>
            <person name="Sagory-Zalkind P."/>
            <person name="Blanquart H."/>
            <person name="Iltis A."/>
            <person name="Morand S.C."/>
        </authorList>
    </citation>
    <scope>NUCLEOTIDE SEQUENCE [LARGE SCALE GENOMIC DNA]</scope>
    <source>
        <strain evidence="1 2">ATCC 15551</strain>
    </source>
</reference>
<sequence>MAIESQVGAGAWSQTTAVLARQGQRVALRVAPIPKGSIRWYRIRPRLDVRYNNAVWPWLPGAYRWKGYDTIHYQREPLPEYNGQWTIEPWRPQRAEVAPSGVWARLWAWVRQWGASDPPASFERSDLGSFWFQAEVRAGETLWRSPGLEARTAKGLSPEVLRVSIRQSDDLLGHLTAYFNVPGIFGSTPYQVRHHIGVDCADVLMAAHANWQGTTLTRDYNVAMLTEQFPVLLQTTVTAGEPAADIRWGRTVRAGDWLAVKYPGGTQYQHIGALYKDANGNGRLDAADWVLHAGPDPLQISALAAGGFDGTVLVLRPR</sequence>
<accession>A0A221KHV3</accession>
<keyword evidence="2" id="KW-1185">Reference proteome</keyword>
<dbReference type="AlphaFoldDB" id="A0A221KHV3"/>
<organism evidence="1 2">
    <name type="scientific">Vitreoscilla filiformis</name>
    <dbReference type="NCBI Taxonomy" id="63"/>
    <lineage>
        <taxon>Bacteria</taxon>
        <taxon>Pseudomonadati</taxon>
        <taxon>Pseudomonadota</taxon>
        <taxon>Betaproteobacteria</taxon>
        <taxon>Neisseriales</taxon>
        <taxon>Neisseriaceae</taxon>
        <taxon>Vitreoscilla</taxon>
    </lineage>
</organism>
<name>A0A221KHV3_VITFI</name>
<dbReference type="InterPro" id="IPR018247">
    <property type="entry name" value="EF_Hand_1_Ca_BS"/>
</dbReference>
<dbReference type="KEGG" id="vff:VITFI_CDS2857"/>
<gene>
    <name evidence="1" type="ORF">VITFI_CDS2857</name>
</gene>
<evidence type="ECO:0000313" key="2">
    <source>
        <dbReference type="Proteomes" id="UP000199729"/>
    </source>
</evidence>
<dbReference type="EMBL" id="CP022423">
    <property type="protein sequence ID" value="ASM78634.1"/>
    <property type="molecule type" value="Genomic_DNA"/>
</dbReference>
<protein>
    <submittedName>
        <fullName evidence="1">Uncharacterized protein</fullName>
    </submittedName>
</protein>
<evidence type="ECO:0000313" key="1">
    <source>
        <dbReference type="EMBL" id="ASM78634.1"/>
    </source>
</evidence>
<dbReference type="PROSITE" id="PS00018">
    <property type="entry name" value="EF_HAND_1"/>
    <property type="match status" value="1"/>
</dbReference>